<organism evidence="3 4">
    <name type="scientific">Atopobium deltae</name>
    <dbReference type="NCBI Taxonomy" id="1393034"/>
    <lineage>
        <taxon>Bacteria</taxon>
        <taxon>Bacillati</taxon>
        <taxon>Actinomycetota</taxon>
        <taxon>Coriobacteriia</taxon>
        <taxon>Coriobacteriales</taxon>
        <taxon>Atopobiaceae</taxon>
        <taxon>Atopobium</taxon>
    </lineage>
</organism>
<dbReference type="EMBL" id="LSCR01000016">
    <property type="protein sequence ID" value="KXB34341.1"/>
    <property type="molecule type" value="Genomic_DNA"/>
</dbReference>
<dbReference type="PATRIC" id="fig|1393034.3.peg.856"/>
<keyword evidence="2" id="KW-0472">Membrane</keyword>
<dbReference type="STRING" id="1393034.HMPREF3192_00887"/>
<sequence>MQLRTVLQKTKSVRAIPVWFCTGAALWYVGLKRVLIPWLHNTVLVVGFVCLFIAVVVSMRAVANLRHNAWLSQRVKPWVNACLRFLLLLFLGLGLLLMCLYALLLFVFNFRSNDHFSYKGKTYYYDDVSWLAPAYIIDEQTSLLTTKEIGRYCPNRFIDCEHFDEAQARTIMESLFDGPSSRSTDEKPDKPAEKPDAMDKPSGTADPSENTSASGTKPQAAQLSSTSSQPLSQQAGQKILDACESPEVVSLKNSAYHLVVVDAAMGRRRWFFAKKSSASLTFISEVPETSPHASGFLDKGGTIHLRFVDINKNVHEYRSNDRGLSWVTVRR</sequence>
<keyword evidence="2" id="KW-1133">Transmembrane helix</keyword>
<feature type="compositionally biased region" description="Polar residues" evidence="1">
    <location>
        <begin position="205"/>
        <end position="217"/>
    </location>
</feature>
<accession>A0A133XTT2</accession>
<evidence type="ECO:0000256" key="2">
    <source>
        <dbReference type="SAM" id="Phobius"/>
    </source>
</evidence>
<feature type="transmembrane region" description="Helical" evidence="2">
    <location>
        <begin position="83"/>
        <end position="108"/>
    </location>
</feature>
<comment type="caution">
    <text evidence="3">The sequence shown here is derived from an EMBL/GenBank/DDBJ whole genome shotgun (WGS) entry which is preliminary data.</text>
</comment>
<feature type="region of interest" description="Disordered" evidence="1">
    <location>
        <begin position="176"/>
        <end position="233"/>
    </location>
</feature>
<dbReference type="Proteomes" id="UP000070675">
    <property type="component" value="Unassembled WGS sequence"/>
</dbReference>
<evidence type="ECO:0000256" key="1">
    <source>
        <dbReference type="SAM" id="MobiDB-lite"/>
    </source>
</evidence>
<feature type="compositionally biased region" description="Low complexity" evidence="1">
    <location>
        <begin position="218"/>
        <end position="233"/>
    </location>
</feature>
<proteinExistence type="predicted"/>
<protein>
    <submittedName>
        <fullName evidence="3">Uncharacterized protein</fullName>
    </submittedName>
</protein>
<feature type="transmembrane region" description="Helical" evidence="2">
    <location>
        <begin position="12"/>
        <end position="30"/>
    </location>
</feature>
<gene>
    <name evidence="3" type="ORF">HMPREF3192_00887</name>
</gene>
<keyword evidence="2" id="KW-0812">Transmembrane</keyword>
<keyword evidence="4" id="KW-1185">Reference proteome</keyword>
<evidence type="ECO:0000313" key="4">
    <source>
        <dbReference type="Proteomes" id="UP000070675"/>
    </source>
</evidence>
<feature type="compositionally biased region" description="Basic and acidic residues" evidence="1">
    <location>
        <begin position="183"/>
        <end position="199"/>
    </location>
</feature>
<reference evidence="4" key="1">
    <citation type="submission" date="2016-01" db="EMBL/GenBank/DDBJ databases">
        <authorList>
            <person name="Mitreva M."/>
            <person name="Pepin K.H."/>
            <person name="Mihindukulasuriya K.A."/>
            <person name="Fulton R."/>
            <person name="Fronick C."/>
            <person name="O'Laughlin M."/>
            <person name="Miner T."/>
            <person name="Herter B."/>
            <person name="Rosa B.A."/>
            <person name="Cordes M."/>
            <person name="Tomlinson C."/>
            <person name="Wollam A."/>
            <person name="Palsikar V.B."/>
            <person name="Mardis E.R."/>
            <person name="Wilson R.K."/>
        </authorList>
    </citation>
    <scope>NUCLEOTIDE SEQUENCE [LARGE SCALE GENOMIC DNA]</scope>
    <source>
        <strain evidence="4">DNF00019</strain>
    </source>
</reference>
<feature type="transmembrane region" description="Helical" evidence="2">
    <location>
        <begin position="42"/>
        <end position="62"/>
    </location>
</feature>
<dbReference type="AlphaFoldDB" id="A0A133XTT2"/>
<evidence type="ECO:0000313" key="3">
    <source>
        <dbReference type="EMBL" id="KXB34341.1"/>
    </source>
</evidence>
<name>A0A133XTT2_9ACTN</name>